<organism evidence="7 8">
    <name type="scientific">Ignatzschineria ureiclastica</name>
    <dbReference type="NCBI Taxonomy" id="472582"/>
    <lineage>
        <taxon>Bacteria</taxon>
        <taxon>Pseudomonadati</taxon>
        <taxon>Pseudomonadota</taxon>
        <taxon>Gammaproteobacteria</taxon>
        <taxon>Cardiobacteriales</taxon>
        <taxon>Ignatzschineriaceae</taxon>
        <taxon>Ignatzschineria</taxon>
    </lineage>
</organism>
<feature type="transmembrane region" description="Helical" evidence="6">
    <location>
        <begin position="181"/>
        <end position="203"/>
    </location>
</feature>
<comment type="similarity">
    <text evidence="2 6">Belongs to the 4-toluene sulfonate uptake permease (TSUP) (TC 2.A.102) family.</text>
</comment>
<dbReference type="RefSeq" id="WP_109188714.1">
    <property type="nucleotide sequence ID" value="NZ_BMYA01000001.1"/>
</dbReference>
<comment type="caution">
    <text evidence="7">The sequence shown here is derived from an EMBL/GenBank/DDBJ whole genome shotgun (WGS) entry which is preliminary data.</text>
</comment>
<comment type="subcellular location">
    <subcellularLocation>
        <location evidence="6">Cell membrane</location>
        <topology evidence="6">Multi-pass membrane protein</topology>
    </subcellularLocation>
    <subcellularLocation>
        <location evidence="1">Membrane</location>
        <topology evidence="1">Multi-pass membrane protein</topology>
    </subcellularLocation>
</comment>
<evidence type="ECO:0000313" key="7">
    <source>
        <dbReference type="EMBL" id="PWD82118.1"/>
    </source>
</evidence>
<dbReference type="Proteomes" id="UP000245020">
    <property type="component" value="Unassembled WGS sequence"/>
</dbReference>
<feature type="transmembrane region" description="Helical" evidence="6">
    <location>
        <begin position="6"/>
        <end position="39"/>
    </location>
</feature>
<sequence>MGIELVVFLLLGCVIGIISGLLGVGGGTVVVPTVVFFLVSIGVDPDLVMKIALGSSFAVVGITSLSSVIAHQRRGSVVWSVVFLLGIGAMIGVALGSLVVSRLNNLVLQLFFCVFLAYTIFNMVRGASKKEADQMIPFAKPLYLLVGSVIGFISSFVGIGGGVMIVPVLSKIGYKMKNAIASSSAVGMLMACAGALSALVTGWNVADTPDHSLGFIYLPAVIGLSITSFIFAPLGAKLVYILPVKRIRQIFAGFLTLILLVFIYNNFIG</sequence>
<dbReference type="PANTHER" id="PTHR43483">
    <property type="entry name" value="MEMBRANE TRANSPORTER PROTEIN HI_0806-RELATED"/>
    <property type="match status" value="1"/>
</dbReference>
<keyword evidence="6" id="KW-1003">Cell membrane</keyword>
<evidence type="ECO:0000256" key="1">
    <source>
        <dbReference type="ARBA" id="ARBA00004141"/>
    </source>
</evidence>
<evidence type="ECO:0000256" key="4">
    <source>
        <dbReference type="ARBA" id="ARBA00022989"/>
    </source>
</evidence>
<feature type="transmembrane region" description="Helical" evidence="6">
    <location>
        <begin position="250"/>
        <end position="268"/>
    </location>
</feature>
<keyword evidence="4 6" id="KW-1133">Transmembrane helix</keyword>
<keyword evidence="8" id="KW-1185">Reference proteome</keyword>
<evidence type="ECO:0000256" key="3">
    <source>
        <dbReference type="ARBA" id="ARBA00022692"/>
    </source>
</evidence>
<gene>
    <name evidence="7" type="ORF">DC083_02775</name>
</gene>
<feature type="transmembrane region" description="Helical" evidence="6">
    <location>
        <begin position="51"/>
        <end position="71"/>
    </location>
</feature>
<feature type="transmembrane region" description="Helical" evidence="6">
    <location>
        <begin position="77"/>
        <end position="99"/>
    </location>
</feature>
<dbReference type="AlphaFoldDB" id="A0A2U2AHH9"/>
<feature type="transmembrane region" description="Helical" evidence="6">
    <location>
        <begin position="144"/>
        <end position="169"/>
    </location>
</feature>
<dbReference type="Pfam" id="PF01925">
    <property type="entry name" value="TauE"/>
    <property type="match status" value="1"/>
</dbReference>
<proteinExistence type="inferred from homology"/>
<dbReference type="GO" id="GO:0005886">
    <property type="term" value="C:plasma membrane"/>
    <property type="evidence" value="ECO:0007669"/>
    <property type="project" value="UniProtKB-SubCell"/>
</dbReference>
<keyword evidence="3 6" id="KW-0812">Transmembrane</keyword>
<dbReference type="InterPro" id="IPR002781">
    <property type="entry name" value="TM_pro_TauE-like"/>
</dbReference>
<name>A0A2U2AHH9_9GAMM</name>
<feature type="transmembrane region" description="Helical" evidence="6">
    <location>
        <begin position="215"/>
        <end position="238"/>
    </location>
</feature>
<evidence type="ECO:0000256" key="2">
    <source>
        <dbReference type="ARBA" id="ARBA00009142"/>
    </source>
</evidence>
<evidence type="ECO:0000256" key="5">
    <source>
        <dbReference type="ARBA" id="ARBA00023136"/>
    </source>
</evidence>
<feature type="transmembrane region" description="Helical" evidence="6">
    <location>
        <begin position="106"/>
        <end position="124"/>
    </location>
</feature>
<evidence type="ECO:0000313" key="8">
    <source>
        <dbReference type="Proteomes" id="UP000245020"/>
    </source>
</evidence>
<dbReference type="PANTHER" id="PTHR43483:SF3">
    <property type="entry name" value="MEMBRANE TRANSPORTER PROTEIN HI_0806-RELATED"/>
    <property type="match status" value="1"/>
</dbReference>
<accession>A0A2U2AHH9</accession>
<dbReference type="OrthoDB" id="457670at2"/>
<reference evidence="8" key="1">
    <citation type="submission" date="2018-05" db="EMBL/GenBank/DDBJ databases">
        <title>Ignatzschineria dubaiensis sp. nov., isolated from necrotic foot tissues of dromedaries (Camelus dromedarius) and associated maggots in Dubai, United Arab Emirates.</title>
        <authorList>
            <person name="Tsang C.C."/>
            <person name="Tang J.Y.M."/>
            <person name="Fong J.Y.H."/>
            <person name="Kinne J."/>
            <person name="Lee H.H."/>
            <person name="Joseph M."/>
            <person name="Jose S."/>
            <person name="Schuster R.K."/>
            <person name="Tang Y."/>
            <person name="Sivakumar S."/>
            <person name="Chen J.H.K."/>
            <person name="Teng J.L.L."/>
            <person name="Lau S.K.P."/>
            <person name="Wernery U."/>
            <person name="Woo P.C.Y."/>
        </authorList>
    </citation>
    <scope>NUCLEOTIDE SEQUENCE [LARGE SCALE GENOMIC DNA]</scope>
    <source>
        <strain evidence="8">KCTC 22644</strain>
    </source>
</reference>
<evidence type="ECO:0000256" key="6">
    <source>
        <dbReference type="RuleBase" id="RU363041"/>
    </source>
</evidence>
<keyword evidence="5 6" id="KW-0472">Membrane</keyword>
<dbReference type="EMBL" id="QEWQ01000001">
    <property type="protein sequence ID" value="PWD82118.1"/>
    <property type="molecule type" value="Genomic_DNA"/>
</dbReference>
<protein>
    <recommendedName>
        <fullName evidence="6">Probable membrane transporter protein</fullName>
    </recommendedName>
</protein>